<accession>A0A9P5PB69</accession>
<evidence type="ECO:0000313" key="3">
    <source>
        <dbReference type="EMBL" id="KAF9058930.1"/>
    </source>
</evidence>
<feature type="transmembrane region" description="Helical" evidence="1">
    <location>
        <begin position="126"/>
        <end position="146"/>
    </location>
</feature>
<dbReference type="Pfam" id="PF20152">
    <property type="entry name" value="DUF6534"/>
    <property type="match status" value="1"/>
</dbReference>
<organism evidence="3 4">
    <name type="scientific">Rhodocollybia butyracea</name>
    <dbReference type="NCBI Taxonomy" id="206335"/>
    <lineage>
        <taxon>Eukaryota</taxon>
        <taxon>Fungi</taxon>
        <taxon>Dikarya</taxon>
        <taxon>Basidiomycota</taxon>
        <taxon>Agaricomycotina</taxon>
        <taxon>Agaricomycetes</taxon>
        <taxon>Agaricomycetidae</taxon>
        <taxon>Agaricales</taxon>
        <taxon>Marasmiineae</taxon>
        <taxon>Omphalotaceae</taxon>
        <taxon>Rhodocollybia</taxon>
    </lineage>
</organism>
<comment type="caution">
    <text evidence="3">The sequence shown here is derived from an EMBL/GenBank/DDBJ whole genome shotgun (WGS) entry which is preliminary data.</text>
</comment>
<proteinExistence type="predicted"/>
<dbReference type="PANTHER" id="PTHR40465:SF1">
    <property type="entry name" value="DUF6534 DOMAIN-CONTAINING PROTEIN"/>
    <property type="match status" value="1"/>
</dbReference>
<feature type="transmembrane region" description="Helical" evidence="1">
    <location>
        <begin position="20"/>
        <end position="43"/>
    </location>
</feature>
<evidence type="ECO:0000259" key="2">
    <source>
        <dbReference type="Pfam" id="PF20152"/>
    </source>
</evidence>
<feature type="transmembrane region" description="Helical" evidence="1">
    <location>
        <begin position="208"/>
        <end position="229"/>
    </location>
</feature>
<feature type="transmembrane region" description="Helical" evidence="1">
    <location>
        <begin position="96"/>
        <end position="114"/>
    </location>
</feature>
<reference evidence="3" key="1">
    <citation type="submission" date="2020-11" db="EMBL/GenBank/DDBJ databases">
        <authorList>
            <consortium name="DOE Joint Genome Institute"/>
            <person name="Ahrendt S."/>
            <person name="Riley R."/>
            <person name="Andreopoulos W."/>
            <person name="Labutti K."/>
            <person name="Pangilinan J."/>
            <person name="Ruiz-Duenas F.J."/>
            <person name="Barrasa J.M."/>
            <person name="Sanchez-Garcia M."/>
            <person name="Camarero S."/>
            <person name="Miyauchi S."/>
            <person name="Serrano A."/>
            <person name="Linde D."/>
            <person name="Babiker R."/>
            <person name="Drula E."/>
            <person name="Ayuso-Fernandez I."/>
            <person name="Pacheco R."/>
            <person name="Padilla G."/>
            <person name="Ferreira P."/>
            <person name="Barriuso J."/>
            <person name="Kellner H."/>
            <person name="Castanera R."/>
            <person name="Alfaro M."/>
            <person name="Ramirez L."/>
            <person name="Pisabarro A.G."/>
            <person name="Kuo A."/>
            <person name="Tritt A."/>
            <person name="Lipzen A."/>
            <person name="He G."/>
            <person name="Yan M."/>
            <person name="Ng V."/>
            <person name="Cullen D."/>
            <person name="Martin F."/>
            <person name="Rosso M.-N."/>
            <person name="Henrissat B."/>
            <person name="Hibbett D."/>
            <person name="Martinez A.T."/>
            <person name="Grigoriev I.V."/>
        </authorList>
    </citation>
    <scope>NUCLEOTIDE SEQUENCE</scope>
    <source>
        <strain evidence="3">AH 40177</strain>
    </source>
</reference>
<keyword evidence="4" id="KW-1185">Reference proteome</keyword>
<keyword evidence="1" id="KW-0812">Transmembrane</keyword>
<keyword evidence="1" id="KW-0472">Membrane</keyword>
<dbReference type="OrthoDB" id="2745105at2759"/>
<gene>
    <name evidence="3" type="ORF">BDP27DRAFT_1407913</name>
</gene>
<evidence type="ECO:0000256" key="1">
    <source>
        <dbReference type="SAM" id="Phobius"/>
    </source>
</evidence>
<feature type="domain" description="DUF6534" evidence="2">
    <location>
        <begin position="174"/>
        <end position="259"/>
    </location>
</feature>
<sequence length="342" mass="36885">MSAPSCAPSPVPSLDNTFGAMLIGILFATFLQGVLTLQTVTYYDSYPRDTIMTKLVVATVWCFDTLQLILIAQSAYHYLISNWGVVSALSVSTWELNVNVTFIGLSTFVCQLFFLRRIWVFSGKNIIMVGLLAAVCAITPIVDIIAMVGGLKHPSITHIGSQTGPVLLAFVPGVVADVSIALLLTYYIRRNMGGFKKTDTILTIIVRYAITTGVVTSLLGTFTLVAFFLSPNGLTYIGMHFCLGRLYTNALLATLNSRVKLRVSLNEPTHDESAGDGTGHLQFHTSPRVGESLSMGPLSNLTSAETTNPRSSVYAVNVHAAATEVVQDQHGSDQKGSLKESV</sequence>
<name>A0A9P5PB69_9AGAR</name>
<dbReference type="AlphaFoldDB" id="A0A9P5PB69"/>
<evidence type="ECO:0000313" key="4">
    <source>
        <dbReference type="Proteomes" id="UP000772434"/>
    </source>
</evidence>
<dbReference type="EMBL" id="JADNRY010000336">
    <property type="protein sequence ID" value="KAF9058930.1"/>
    <property type="molecule type" value="Genomic_DNA"/>
</dbReference>
<protein>
    <recommendedName>
        <fullName evidence="2">DUF6534 domain-containing protein</fullName>
    </recommendedName>
</protein>
<dbReference type="Proteomes" id="UP000772434">
    <property type="component" value="Unassembled WGS sequence"/>
</dbReference>
<feature type="transmembrane region" description="Helical" evidence="1">
    <location>
        <begin position="166"/>
        <end position="188"/>
    </location>
</feature>
<keyword evidence="1" id="KW-1133">Transmembrane helix</keyword>
<feature type="transmembrane region" description="Helical" evidence="1">
    <location>
        <begin position="55"/>
        <end position="76"/>
    </location>
</feature>
<dbReference type="InterPro" id="IPR045339">
    <property type="entry name" value="DUF6534"/>
</dbReference>
<dbReference type="PANTHER" id="PTHR40465">
    <property type="entry name" value="CHROMOSOME 1, WHOLE GENOME SHOTGUN SEQUENCE"/>
    <property type="match status" value="1"/>
</dbReference>